<proteinExistence type="inferred from homology"/>
<organism evidence="11 12">
    <name type="scientific">Thermosipho japonicus</name>
    <dbReference type="NCBI Taxonomy" id="90323"/>
    <lineage>
        <taxon>Bacteria</taxon>
        <taxon>Thermotogati</taxon>
        <taxon>Thermotogota</taxon>
        <taxon>Thermotogae</taxon>
        <taxon>Thermotogales</taxon>
        <taxon>Fervidobacteriaceae</taxon>
        <taxon>Thermosipho</taxon>
    </lineage>
</organism>
<dbReference type="InterPro" id="IPR045853">
    <property type="entry name" value="Pep_chain_release_fac_I_sf"/>
</dbReference>
<evidence type="ECO:0000256" key="8">
    <source>
        <dbReference type="NCBIfam" id="TIGR00019"/>
    </source>
</evidence>
<feature type="modified residue" description="N5-methylglutamine" evidence="7">
    <location>
        <position position="228"/>
    </location>
</feature>
<evidence type="ECO:0000256" key="1">
    <source>
        <dbReference type="ARBA" id="ARBA00002986"/>
    </source>
</evidence>
<dbReference type="SUPFAM" id="SSF75620">
    <property type="entry name" value="Release factor"/>
    <property type="match status" value="1"/>
</dbReference>
<comment type="subcellular location">
    <subcellularLocation>
        <location evidence="2 7">Cytoplasm</location>
    </subcellularLocation>
</comment>
<accession>A0A841GDP2</accession>
<comment type="caution">
    <text evidence="11">The sequence shown here is derived from an EMBL/GenBank/DDBJ whole genome shotgun (WGS) entry which is preliminary data.</text>
</comment>
<dbReference type="PROSITE" id="PS00745">
    <property type="entry name" value="RF_PROK_I"/>
    <property type="match status" value="1"/>
</dbReference>
<evidence type="ECO:0000256" key="4">
    <source>
        <dbReference type="ARBA" id="ARBA00022481"/>
    </source>
</evidence>
<dbReference type="PANTHER" id="PTHR43804">
    <property type="entry name" value="LD18447P"/>
    <property type="match status" value="1"/>
</dbReference>
<dbReference type="InterPro" id="IPR000352">
    <property type="entry name" value="Pep_chain_release_fac_I"/>
</dbReference>
<dbReference type="RefSeq" id="WP_184618489.1">
    <property type="nucleotide sequence ID" value="NZ_JACHEX010000001.1"/>
</dbReference>
<dbReference type="Pfam" id="PF03462">
    <property type="entry name" value="PCRF"/>
    <property type="match status" value="1"/>
</dbReference>
<dbReference type="NCBIfam" id="TIGR00019">
    <property type="entry name" value="prfA"/>
    <property type="match status" value="1"/>
</dbReference>
<gene>
    <name evidence="7" type="primary">prfA</name>
    <name evidence="11" type="ORF">HNP65_000138</name>
</gene>
<evidence type="ECO:0000256" key="6">
    <source>
        <dbReference type="ARBA" id="ARBA00022917"/>
    </source>
</evidence>
<protein>
    <recommendedName>
        <fullName evidence="7 8">Peptide chain release factor 1</fullName>
        <shortName evidence="7">RF-1</shortName>
    </recommendedName>
</protein>
<evidence type="ECO:0000313" key="12">
    <source>
        <dbReference type="Proteomes" id="UP000555828"/>
    </source>
</evidence>
<dbReference type="AlphaFoldDB" id="A0A841GDP2"/>
<dbReference type="EMBL" id="JACHEX010000001">
    <property type="protein sequence ID" value="MBB6061716.1"/>
    <property type="molecule type" value="Genomic_DNA"/>
</dbReference>
<dbReference type="FunFam" id="3.30.70.1660:FF:000002">
    <property type="entry name" value="Peptide chain release factor 1"/>
    <property type="match status" value="1"/>
</dbReference>
<dbReference type="HAMAP" id="MF_00093">
    <property type="entry name" value="Rel_fac_1"/>
    <property type="match status" value="1"/>
</dbReference>
<dbReference type="GO" id="GO:0005829">
    <property type="term" value="C:cytosol"/>
    <property type="evidence" value="ECO:0007669"/>
    <property type="project" value="UniProtKB-ARBA"/>
</dbReference>
<dbReference type="InterPro" id="IPR004373">
    <property type="entry name" value="RF-1"/>
</dbReference>
<dbReference type="PANTHER" id="PTHR43804:SF7">
    <property type="entry name" value="LD18447P"/>
    <property type="match status" value="1"/>
</dbReference>
<keyword evidence="6 7" id="KW-0648">Protein biosynthesis</keyword>
<comment type="similarity">
    <text evidence="3 7">Belongs to the prokaryotic/mitochondrial release factor family.</text>
</comment>
<dbReference type="GO" id="GO:0016149">
    <property type="term" value="F:translation release factor activity, codon specific"/>
    <property type="evidence" value="ECO:0007669"/>
    <property type="project" value="UniProtKB-UniRule"/>
</dbReference>
<dbReference type="Gene3D" id="3.30.160.20">
    <property type="match status" value="1"/>
</dbReference>
<dbReference type="FunFam" id="3.30.160.20:FF:000004">
    <property type="entry name" value="Peptide chain release factor 1"/>
    <property type="match status" value="1"/>
</dbReference>
<dbReference type="Pfam" id="PF00472">
    <property type="entry name" value="RF-1"/>
    <property type="match status" value="1"/>
</dbReference>
<dbReference type="NCBIfam" id="NF001859">
    <property type="entry name" value="PRK00591.1"/>
    <property type="match status" value="1"/>
</dbReference>
<keyword evidence="5 7" id="KW-0963">Cytoplasm</keyword>
<dbReference type="InterPro" id="IPR005139">
    <property type="entry name" value="PCRF"/>
</dbReference>
<sequence>MENIEIVQQIHEWSSKLLKSLEEKLSSQLTPDQIRIYSEKYSKMKEIFQLAKEYLEIEDEIELWKEEMPEGFEHEVEKLQKKQEDIMQDLISLVLPESEYSGKNVFLEIRAGTGGEEAALFAADLLRMYLRYVEKKNFKAEIVDENKTDLGGYKEVVIKIKGKNVGNLLKYESGVHRVQRVPTTESGGRIHTSTATVAVLPEVSNVEIEINPSDIRIDTYRASGAGGQYVNKTESAVRITHIPTGIVVTCQSERSQLQNKEQAMNILRARLFKLKLEEQAKKISSNRKSQIGTGERSEKIRTYNFPQNRVTDHRINYTSYNLQAVLDGELDEFITRLMRIDMLEQLENILKGGNEDEN</sequence>
<keyword evidence="12" id="KW-1185">Reference proteome</keyword>
<keyword evidence="4 7" id="KW-0488">Methylation</keyword>
<reference evidence="11 12" key="1">
    <citation type="submission" date="2020-08" db="EMBL/GenBank/DDBJ databases">
        <title>Genomic Encyclopedia of Type Strains, Phase IV (KMG-IV): sequencing the most valuable type-strain genomes for metagenomic binning, comparative biology and taxonomic classification.</title>
        <authorList>
            <person name="Goeker M."/>
        </authorList>
    </citation>
    <scope>NUCLEOTIDE SEQUENCE [LARGE SCALE GENOMIC DNA]</scope>
    <source>
        <strain evidence="11 12">DSM 13481</strain>
    </source>
</reference>
<evidence type="ECO:0000256" key="9">
    <source>
        <dbReference type="SAM" id="Coils"/>
    </source>
</evidence>
<dbReference type="FunFam" id="3.30.70.1660:FF:000004">
    <property type="entry name" value="Peptide chain release factor 1"/>
    <property type="match status" value="1"/>
</dbReference>
<evidence type="ECO:0000256" key="2">
    <source>
        <dbReference type="ARBA" id="ARBA00004496"/>
    </source>
</evidence>
<comment type="PTM">
    <text evidence="7">Methylated by PrmC. Methylation increases the termination efficiency of RF1.</text>
</comment>
<dbReference type="Proteomes" id="UP000555828">
    <property type="component" value="Unassembled WGS sequence"/>
</dbReference>
<dbReference type="InterPro" id="IPR050057">
    <property type="entry name" value="Prokaryotic/Mito_RF"/>
</dbReference>
<evidence type="ECO:0000256" key="7">
    <source>
        <dbReference type="HAMAP-Rule" id="MF_00093"/>
    </source>
</evidence>
<dbReference type="Gene3D" id="3.30.70.1660">
    <property type="match status" value="1"/>
</dbReference>
<feature type="coiled-coil region" evidence="9">
    <location>
        <begin position="250"/>
        <end position="277"/>
    </location>
</feature>
<feature type="domain" description="Prokaryotic-type class I peptide chain release factors" evidence="10">
    <location>
        <begin position="221"/>
        <end position="237"/>
    </location>
</feature>
<name>A0A841GDP2_9BACT</name>
<evidence type="ECO:0000256" key="3">
    <source>
        <dbReference type="ARBA" id="ARBA00010835"/>
    </source>
</evidence>
<evidence type="ECO:0000313" key="11">
    <source>
        <dbReference type="EMBL" id="MBB6061716.1"/>
    </source>
</evidence>
<evidence type="ECO:0000256" key="5">
    <source>
        <dbReference type="ARBA" id="ARBA00022490"/>
    </source>
</evidence>
<keyword evidence="9" id="KW-0175">Coiled coil</keyword>
<evidence type="ECO:0000259" key="10">
    <source>
        <dbReference type="PROSITE" id="PS00745"/>
    </source>
</evidence>
<dbReference type="SMART" id="SM00937">
    <property type="entry name" value="PCRF"/>
    <property type="match status" value="1"/>
</dbReference>
<comment type="function">
    <text evidence="1 7">Peptide chain release factor 1 directs the termination of translation in response to the peptide chain termination codons UAG and UAA.</text>
</comment>